<proteinExistence type="predicted"/>
<feature type="compositionally biased region" description="Polar residues" evidence="1">
    <location>
        <begin position="1"/>
        <end position="12"/>
    </location>
</feature>
<dbReference type="RefSeq" id="WP_019600208.1">
    <property type="nucleotide sequence ID" value="NZ_FNQC01000020.1"/>
</dbReference>
<gene>
    <name evidence="3" type="ORF">SAMN05444412_12030</name>
</gene>
<reference evidence="3 4" key="1">
    <citation type="submission" date="2016-10" db="EMBL/GenBank/DDBJ databases">
        <authorList>
            <person name="Varghese N."/>
            <person name="Submissions S."/>
        </authorList>
    </citation>
    <scope>NUCLEOTIDE SEQUENCE [LARGE SCALE GENOMIC DNA]</scope>
    <source>
        <strain evidence="3 4">DSM 17997</strain>
    </source>
</reference>
<feature type="compositionally biased region" description="Low complexity" evidence="1">
    <location>
        <begin position="13"/>
        <end position="27"/>
    </location>
</feature>
<dbReference type="Pfam" id="PF13699">
    <property type="entry name" value="eCIS_core"/>
    <property type="match status" value="1"/>
</dbReference>
<dbReference type="Proteomes" id="UP000199663">
    <property type="component" value="Unassembled WGS sequence"/>
</dbReference>
<dbReference type="InterPro" id="IPR025295">
    <property type="entry name" value="eCIS_core_dom"/>
</dbReference>
<evidence type="ECO:0000256" key="1">
    <source>
        <dbReference type="SAM" id="MobiDB-lite"/>
    </source>
</evidence>
<sequence>MKSKSILSNKKTSIPSPSNSDKNSPPIGKSFNDKRSESNVFSGIGQMANMGAQSLQMKGFGDLLNPNTSVQKASVLEEEEPLQGKFENAQRMDLEEEEPLQEKFENAQRMDLEEEEPLQGKFETAQRMELEEEEHQMKSISIQKKENETGLPDNLKNGVENLSGHSLDDVKVHYNSSEPAELKAHAYAKGTDIHLAPGQEKHLPHEAWHVVQQKQGRVKPTLQLKEGININDDAGLEKEADVMGAKSIQLKSENPNSMATAKGEGIKNIVFQRVKVGGDGAGIIFIAARYFNGAFKEAVVVLEQLKESGIDFDSVDKIVEKVHEDPTVANLMGAANVKKELASAKSKEREASNILKNYGNGVFITEFDIENGTWQAIPGREKDDFELLVKIPSYDITFSFHVHPPKFQGQRPIAGEVMRDGKMTGTQTPDNIIDMIGDKKQTPKSW</sequence>
<feature type="region of interest" description="Disordered" evidence="1">
    <location>
        <begin position="1"/>
        <end position="42"/>
    </location>
</feature>
<protein>
    <recommendedName>
        <fullName evidence="2">eCIS core domain-containing protein</fullName>
    </recommendedName>
</protein>
<accession>A0A1H3TQJ4</accession>
<name>A0A1H3TQJ4_9BACT</name>
<evidence type="ECO:0000313" key="4">
    <source>
        <dbReference type="Proteomes" id="UP000199663"/>
    </source>
</evidence>
<organism evidence="3 4">
    <name type="scientific">Rhodonellum ikkaensis</name>
    <dbReference type="NCBI Taxonomy" id="336829"/>
    <lineage>
        <taxon>Bacteria</taxon>
        <taxon>Pseudomonadati</taxon>
        <taxon>Bacteroidota</taxon>
        <taxon>Cytophagia</taxon>
        <taxon>Cytophagales</taxon>
        <taxon>Cytophagaceae</taxon>
        <taxon>Rhodonellum</taxon>
    </lineage>
</organism>
<evidence type="ECO:0000313" key="3">
    <source>
        <dbReference type="EMBL" id="SDZ52504.1"/>
    </source>
</evidence>
<comment type="caution">
    <text evidence="3">The sequence shown here is derived from an EMBL/GenBank/DDBJ whole genome shotgun (WGS) entry which is preliminary data.</text>
</comment>
<evidence type="ECO:0000259" key="2">
    <source>
        <dbReference type="Pfam" id="PF13699"/>
    </source>
</evidence>
<dbReference type="EMBL" id="FNQC01000020">
    <property type="protein sequence ID" value="SDZ52504.1"/>
    <property type="molecule type" value="Genomic_DNA"/>
</dbReference>
<feature type="domain" description="eCIS core" evidence="2">
    <location>
        <begin position="151"/>
        <end position="216"/>
    </location>
</feature>
<keyword evidence="4" id="KW-1185">Reference proteome</keyword>